<feature type="transmembrane region" description="Helical" evidence="8">
    <location>
        <begin position="389"/>
        <end position="407"/>
    </location>
</feature>
<keyword evidence="6 8" id="KW-1133">Transmembrane helix</keyword>
<feature type="transmembrane region" description="Helical" evidence="8">
    <location>
        <begin position="114"/>
        <end position="134"/>
    </location>
</feature>
<dbReference type="OrthoDB" id="9805749at2"/>
<keyword evidence="10" id="KW-1185">Reference proteome</keyword>
<dbReference type="GO" id="GO:0005886">
    <property type="term" value="C:plasma membrane"/>
    <property type="evidence" value="ECO:0007669"/>
    <property type="project" value="UniProtKB-SubCell"/>
</dbReference>
<feature type="transmembrane region" description="Helical" evidence="8">
    <location>
        <begin position="356"/>
        <end position="377"/>
    </location>
</feature>
<comment type="subcellular location">
    <subcellularLocation>
        <location evidence="1">Cell membrane</location>
        <topology evidence="1">Multi-pass membrane protein</topology>
    </subcellularLocation>
</comment>
<dbReference type="InterPro" id="IPR006043">
    <property type="entry name" value="NCS2"/>
</dbReference>
<dbReference type="EMBL" id="QXXA01000004">
    <property type="protein sequence ID" value="NBI05987.1"/>
    <property type="molecule type" value="Genomic_DNA"/>
</dbReference>
<dbReference type="Proteomes" id="UP000467132">
    <property type="component" value="Unassembled WGS sequence"/>
</dbReference>
<keyword evidence="7 8" id="KW-0472">Membrane</keyword>
<dbReference type="InterPro" id="IPR017588">
    <property type="entry name" value="UacT-like"/>
</dbReference>
<feature type="transmembrane region" description="Helical" evidence="8">
    <location>
        <begin position="141"/>
        <end position="161"/>
    </location>
</feature>
<dbReference type="AlphaFoldDB" id="A0A845QT37"/>
<keyword evidence="5 8" id="KW-0812">Transmembrane</keyword>
<gene>
    <name evidence="9" type="ORF">D3Z33_03830</name>
</gene>
<dbReference type="GO" id="GO:0042907">
    <property type="term" value="F:xanthine transmembrane transporter activity"/>
    <property type="evidence" value="ECO:0007669"/>
    <property type="project" value="TreeGrafter"/>
</dbReference>
<comment type="caution">
    <text evidence="9">The sequence shown here is derived from an EMBL/GenBank/DDBJ whole genome shotgun (WGS) entry which is preliminary data.</text>
</comment>
<evidence type="ECO:0000256" key="6">
    <source>
        <dbReference type="ARBA" id="ARBA00022989"/>
    </source>
</evidence>
<dbReference type="NCBIfam" id="TIGR00801">
    <property type="entry name" value="ncs2"/>
    <property type="match status" value="1"/>
</dbReference>
<feature type="transmembrane region" description="Helical" evidence="8">
    <location>
        <begin position="328"/>
        <end position="350"/>
    </location>
</feature>
<dbReference type="PROSITE" id="PS01116">
    <property type="entry name" value="XANTH_URACIL_PERMASE"/>
    <property type="match status" value="1"/>
</dbReference>
<evidence type="ECO:0000256" key="5">
    <source>
        <dbReference type="ARBA" id="ARBA00022692"/>
    </source>
</evidence>
<accession>A0A845QT37</accession>
<keyword evidence="4" id="KW-1003">Cell membrane</keyword>
<feature type="transmembrane region" description="Helical" evidence="8">
    <location>
        <begin position="205"/>
        <end position="229"/>
    </location>
</feature>
<proteinExistence type="inferred from homology"/>
<name>A0A845QT37_9CLOT</name>
<sequence>MMEGKSTRSNSVFDLYGRPPITRAAPLGIQHVLAMLVGNITPAIILAGAVGLSTGESTLLIQAAMFIAGIATLLQLYPVGGRSNFRIGSGLPVIMGVSFAYVPTVLSIANNYGIAGVLGAQLVGGIVAIIVGIFIKPLRKFFPPIVSGTVVLTIGLSLYPIAINYMAGGVGAANYGSLKNWAVAIVTLVVVLICNNFTKGITKLASVLMGIIAGYILALALGMISFSGVGDAGWIAIPRPLHFGIKFYPTAIITMSIMYIVNSIQAVGDLSATTAGGLDREPTDSELSGGIIGNGTASILGSLFGGLPTATYSQNVGIVAMNKVVSKFVLLLAAGTILLAGFIPKIGAIMTTIPQSVLGGATISVFAMITMTGIKLITQDEMSTRNVSIVGLAIALGMGITTVPGALEQFPEWVTEIFTSSPVIIAAIVVFFLNIIVPKKTIDEEKKERQEIADKEKIG</sequence>
<keyword evidence="3" id="KW-0813">Transport</keyword>
<protein>
    <submittedName>
        <fullName evidence="9">Purine permease</fullName>
    </submittedName>
</protein>
<dbReference type="NCBIfam" id="NF037981">
    <property type="entry name" value="NCS2_1"/>
    <property type="match status" value="1"/>
</dbReference>
<feature type="transmembrane region" description="Helical" evidence="8">
    <location>
        <begin position="32"/>
        <end position="53"/>
    </location>
</feature>
<evidence type="ECO:0000313" key="10">
    <source>
        <dbReference type="Proteomes" id="UP000467132"/>
    </source>
</evidence>
<feature type="transmembrane region" description="Helical" evidence="8">
    <location>
        <begin position="181"/>
        <end position="198"/>
    </location>
</feature>
<feature type="transmembrane region" description="Helical" evidence="8">
    <location>
        <begin position="241"/>
        <end position="261"/>
    </location>
</feature>
<evidence type="ECO:0000256" key="4">
    <source>
        <dbReference type="ARBA" id="ARBA00022475"/>
    </source>
</evidence>
<evidence type="ECO:0000256" key="3">
    <source>
        <dbReference type="ARBA" id="ARBA00022448"/>
    </source>
</evidence>
<feature type="transmembrane region" description="Helical" evidence="8">
    <location>
        <begin position="413"/>
        <end position="437"/>
    </location>
</feature>
<feature type="transmembrane region" description="Helical" evidence="8">
    <location>
        <begin position="89"/>
        <end position="108"/>
    </location>
</feature>
<organism evidence="9 10">
    <name type="scientific">Senegalia massiliensis</name>
    <dbReference type="NCBI Taxonomy" id="1720316"/>
    <lineage>
        <taxon>Bacteria</taxon>
        <taxon>Bacillati</taxon>
        <taxon>Bacillota</taxon>
        <taxon>Clostridia</taxon>
        <taxon>Eubacteriales</taxon>
        <taxon>Clostridiaceae</taxon>
        <taxon>Senegalia</taxon>
    </lineage>
</organism>
<reference evidence="9 10" key="1">
    <citation type="submission" date="2018-08" db="EMBL/GenBank/DDBJ databases">
        <title>Murine metabolic-syndrome-specific gut microbial biobank.</title>
        <authorList>
            <person name="Liu C."/>
        </authorList>
    </citation>
    <scope>NUCLEOTIDE SEQUENCE [LARGE SCALE GENOMIC DNA]</scope>
    <source>
        <strain evidence="9 10">583</strain>
    </source>
</reference>
<evidence type="ECO:0000256" key="1">
    <source>
        <dbReference type="ARBA" id="ARBA00004651"/>
    </source>
</evidence>
<dbReference type="Pfam" id="PF00860">
    <property type="entry name" value="Xan_ur_permease"/>
    <property type="match status" value="1"/>
</dbReference>
<evidence type="ECO:0000256" key="2">
    <source>
        <dbReference type="ARBA" id="ARBA00008821"/>
    </source>
</evidence>
<dbReference type="NCBIfam" id="TIGR03173">
    <property type="entry name" value="pbuX"/>
    <property type="match status" value="1"/>
</dbReference>
<evidence type="ECO:0000313" key="9">
    <source>
        <dbReference type="EMBL" id="NBI05987.1"/>
    </source>
</evidence>
<dbReference type="RefSeq" id="WP_160196472.1">
    <property type="nucleotide sequence ID" value="NZ_QXXA01000004.1"/>
</dbReference>
<dbReference type="PANTHER" id="PTHR42810:SF2">
    <property type="entry name" value="PURINE PERMEASE C1399.01C-RELATED"/>
    <property type="match status" value="1"/>
</dbReference>
<evidence type="ECO:0000256" key="8">
    <source>
        <dbReference type="SAM" id="Phobius"/>
    </source>
</evidence>
<comment type="similarity">
    <text evidence="2">Belongs to the nucleobase:cation symporter-2 (NCS2) (TC 2.A.40) family.</text>
</comment>
<dbReference type="PANTHER" id="PTHR42810">
    <property type="entry name" value="PURINE PERMEASE C1399.01C-RELATED"/>
    <property type="match status" value="1"/>
</dbReference>
<evidence type="ECO:0000256" key="7">
    <source>
        <dbReference type="ARBA" id="ARBA00023136"/>
    </source>
</evidence>
<feature type="transmembrane region" description="Helical" evidence="8">
    <location>
        <begin position="59"/>
        <end position="77"/>
    </location>
</feature>
<dbReference type="InterPro" id="IPR006042">
    <property type="entry name" value="Xan_ur_permease"/>
</dbReference>